<dbReference type="PRINTS" id="PR00992">
    <property type="entry name" value="ALARACEMASE"/>
</dbReference>
<keyword evidence="6" id="KW-1185">Reference proteome</keyword>
<dbReference type="EC" id="5.1.1.1" evidence="5"/>
<keyword evidence="3 5" id="KW-0413">Isomerase</keyword>
<protein>
    <submittedName>
        <fullName evidence="5">Alanine racemase</fullName>
        <ecNumber evidence="5">5.1.1.1</ecNumber>
    </submittedName>
</protein>
<feature type="domain" description="Alanine racemase C-terminal" evidence="4">
    <location>
        <begin position="229"/>
        <end position="341"/>
    </location>
</feature>
<dbReference type="PROSITE" id="PS00395">
    <property type="entry name" value="ALANINE_RACEMASE"/>
    <property type="match status" value="1"/>
</dbReference>
<dbReference type="Proteomes" id="UP001171111">
    <property type="component" value="Unassembled WGS sequence"/>
</dbReference>
<comment type="caution">
    <text evidence="5">The sequence shown here is derived from an EMBL/GenBank/DDBJ whole genome shotgun (WGS) entry which is preliminary data.</text>
</comment>
<name>A0ABT8T7X6_9BACT</name>
<dbReference type="PANTHER" id="PTHR30511:SF0">
    <property type="entry name" value="ALANINE RACEMASE, CATABOLIC-RELATED"/>
    <property type="match status" value="1"/>
</dbReference>
<accession>A0ABT8T7X6</accession>
<organism evidence="5 6">
    <name type="scientific">Campylobacter magnus</name>
    <dbReference type="NCBI Taxonomy" id="3026462"/>
    <lineage>
        <taxon>Bacteria</taxon>
        <taxon>Pseudomonadati</taxon>
        <taxon>Campylobacterota</taxon>
        <taxon>Epsilonproteobacteria</taxon>
        <taxon>Campylobacterales</taxon>
        <taxon>Campylobacteraceae</taxon>
        <taxon>Campylobacter</taxon>
    </lineage>
</organism>
<evidence type="ECO:0000313" key="5">
    <source>
        <dbReference type="EMBL" id="MDO2409575.1"/>
    </source>
</evidence>
<comment type="cofactor">
    <cofactor evidence="1">
        <name>pyridoxal 5'-phosphate</name>
        <dbReference type="ChEBI" id="CHEBI:597326"/>
    </cofactor>
</comment>
<sequence length="342" mass="38394">MAQIKLSKSAYFHNLEQICAKVGDKARVFAVLKDNAYGHGLAQIAALASEFGLKTAVVRDESEARSIESFFERIIILSHRANGAESTNAKFIYAINDFSNLEHIKSGSKVQITLDTLMHRHGLKKHELKEAFKLSKKRKINICGAYTHFCGADELSASFAIQNEMFLELKAYFKELCAEFGVKNPIFHLHNSAGIERDKNLANRDECVRVGIAQYGYAQFDESLELKPVLSLWASKLSERRLERGECVGYGGVFCAKEPMDIATYDLGYGDGLLRYNGKGEFVFNAKDKMLGRMSMDSFSSDSLSDELCVINDANIWAKYFDTINYDILVKLSPSLERVVVE</sequence>
<proteinExistence type="predicted"/>
<evidence type="ECO:0000256" key="2">
    <source>
        <dbReference type="ARBA" id="ARBA00022898"/>
    </source>
</evidence>
<dbReference type="InterPro" id="IPR020622">
    <property type="entry name" value="Ala_racemase_pyridoxalP-BS"/>
</dbReference>
<dbReference type="InterPro" id="IPR000821">
    <property type="entry name" value="Ala_racemase"/>
</dbReference>
<dbReference type="SUPFAM" id="SSF51419">
    <property type="entry name" value="PLP-binding barrel"/>
    <property type="match status" value="1"/>
</dbReference>
<evidence type="ECO:0000256" key="1">
    <source>
        <dbReference type="ARBA" id="ARBA00001933"/>
    </source>
</evidence>
<dbReference type="InterPro" id="IPR001608">
    <property type="entry name" value="Ala_racemase_N"/>
</dbReference>
<dbReference type="InterPro" id="IPR029066">
    <property type="entry name" value="PLP-binding_barrel"/>
</dbReference>
<dbReference type="NCBIfam" id="NF000791">
    <property type="entry name" value="PRK00053.2-2"/>
    <property type="match status" value="1"/>
</dbReference>
<dbReference type="SMART" id="SM01005">
    <property type="entry name" value="Ala_racemase_C"/>
    <property type="match status" value="1"/>
</dbReference>
<dbReference type="Gene3D" id="2.40.37.10">
    <property type="entry name" value="Lyase, Ornithine Decarboxylase, Chain A, domain 1"/>
    <property type="match status" value="1"/>
</dbReference>
<dbReference type="Gene3D" id="3.20.20.10">
    <property type="entry name" value="Alanine racemase"/>
    <property type="match status" value="1"/>
</dbReference>
<dbReference type="Pfam" id="PF01168">
    <property type="entry name" value="Ala_racemase_N"/>
    <property type="match status" value="1"/>
</dbReference>
<reference evidence="5 6" key="1">
    <citation type="submission" date="2023-06" db="EMBL/GenBank/DDBJ databases">
        <title>Campylobacter magnum sp. nov., isolated from cecal contents of domestic pigs (Sus scrofa domesticus).</title>
        <authorList>
            <person name="Papic B."/>
            <person name="Gruntar I."/>
        </authorList>
    </citation>
    <scope>NUCLEOTIDE SEQUENCE [LARGE SCALE GENOMIC DNA]</scope>
    <source>
        <strain evidence="6">34484-21</strain>
    </source>
</reference>
<dbReference type="PANTHER" id="PTHR30511">
    <property type="entry name" value="ALANINE RACEMASE"/>
    <property type="match status" value="1"/>
</dbReference>
<gene>
    <name evidence="5" type="ORF">Q2362_05615</name>
</gene>
<dbReference type="InterPro" id="IPR009006">
    <property type="entry name" value="Ala_racemase/Decarboxylase_C"/>
</dbReference>
<dbReference type="RefSeq" id="WP_302244410.1">
    <property type="nucleotide sequence ID" value="NZ_JAULJQ010000006.1"/>
</dbReference>
<evidence type="ECO:0000256" key="3">
    <source>
        <dbReference type="ARBA" id="ARBA00023235"/>
    </source>
</evidence>
<dbReference type="GO" id="GO:0008784">
    <property type="term" value="F:alanine racemase activity"/>
    <property type="evidence" value="ECO:0007669"/>
    <property type="project" value="UniProtKB-EC"/>
</dbReference>
<evidence type="ECO:0000313" key="6">
    <source>
        <dbReference type="Proteomes" id="UP001171111"/>
    </source>
</evidence>
<dbReference type="Pfam" id="PF00842">
    <property type="entry name" value="Ala_racemase_C"/>
    <property type="match status" value="1"/>
</dbReference>
<dbReference type="EMBL" id="JAULJQ010000006">
    <property type="protein sequence ID" value="MDO2409575.1"/>
    <property type="molecule type" value="Genomic_DNA"/>
</dbReference>
<dbReference type="InterPro" id="IPR011079">
    <property type="entry name" value="Ala_racemase_C"/>
</dbReference>
<dbReference type="SUPFAM" id="SSF50621">
    <property type="entry name" value="Alanine racemase C-terminal domain-like"/>
    <property type="match status" value="1"/>
</dbReference>
<keyword evidence="2" id="KW-0663">Pyridoxal phosphate</keyword>
<evidence type="ECO:0000259" key="4">
    <source>
        <dbReference type="SMART" id="SM01005"/>
    </source>
</evidence>